<name>A0A6J8BQE7_MYTCO</name>
<proteinExistence type="predicted"/>
<organism evidence="2 3">
    <name type="scientific">Mytilus coruscus</name>
    <name type="common">Sea mussel</name>
    <dbReference type="NCBI Taxonomy" id="42192"/>
    <lineage>
        <taxon>Eukaryota</taxon>
        <taxon>Metazoa</taxon>
        <taxon>Spiralia</taxon>
        <taxon>Lophotrochozoa</taxon>
        <taxon>Mollusca</taxon>
        <taxon>Bivalvia</taxon>
        <taxon>Autobranchia</taxon>
        <taxon>Pteriomorphia</taxon>
        <taxon>Mytilida</taxon>
        <taxon>Mytiloidea</taxon>
        <taxon>Mytilidae</taxon>
        <taxon>Mytilinae</taxon>
        <taxon>Mytilus</taxon>
    </lineage>
</organism>
<keyword evidence="3" id="KW-1185">Reference proteome</keyword>
<evidence type="ECO:0000313" key="3">
    <source>
        <dbReference type="Proteomes" id="UP000507470"/>
    </source>
</evidence>
<gene>
    <name evidence="2" type="ORF">MCOR_20859</name>
</gene>
<dbReference type="AlphaFoldDB" id="A0A6J8BQE7"/>
<sequence length="246" mass="25887">MLPIFVFVLCIYGFNAQQFNQGGGFPNQQFGQQGQFPGQQGQFQNQQFGQQGQFPGQQFGQGQFGQQGIIGQTGFQNQIPGQFPGQQGFNGVNNFAQNQQFIQQSVGNPNSCHVRGCGIGQQCVYRSNVGLPYICPTWIPVLPCQCIPGCRAQNQFIQVGQTKQIDTCGNRCTCNTQNGQASCTQIACNQASPGTQPQTIGTIPGVVPGVVQGGIPGAIGGVPGQVGGILPGGIQGGPQVPIGKKK</sequence>
<accession>A0A6J8BQE7</accession>
<feature type="chain" id="PRO_5026888072" description="VWFC domain-containing protein" evidence="1">
    <location>
        <begin position="17"/>
        <end position="246"/>
    </location>
</feature>
<dbReference type="EMBL" id="CACVKT020003693">
    <property type="protein sequence ID" value="CAC5385300.1"/>
    <property type="molecule type" value="Genomic_DNA"/>
</dbReference>
<evidence type="ECO:0000313" key="2">
    <source>
        <dbReference type="EMBL" id="CAC5385300.1"/>
    </source>
</evidence>
<dbReference type="OrthoDB" id="6150582at2759"/>
<dbReference type="Proteomes" id="UP000507470">
    <property type="component" value="Unassembled WGS sequence"/>
</dbReference>
<keyword evidence="1" id="KW-0732">Signal</keyword>
<feature type="signal peptide" evidence="1">
    <location>
        <begin position="1"/>
        <end position="16"/>
    </location>
</feature>
<protein>
    <recommendedName>
        <fullName evidence="4">VWFC domain-containing protein</fullName>
    </recommendedName>
</protein>
<evidence type="ECO:0000256" key="1">
    <source>
        <dbReference type="SAM" id="SignalP"/>
    </source>
</evidence>
<reference evidence="2 3" key="1">
    <citation type="submission" date="2020-06" db="EMBL/GenBank/DDBJ databases">
        <authorList>
            <person name="Li R."/>
            <person name="Bekaert M."/>
        </authorList>
    </citation>
    <scope>NUCLEOTIDE SEQUENCE [LARGE SCALE GENOMIC DNA]</scope>
    <source>
        <strain evidence="3">wild</strain>
    </source>
</reference>
<evidence type="ECO:0008006" key="4">
    <source>
        <dbReference type="Google" id="ProtNLM"/>
    </source>
</evidence>